<gene>
    <name evidence="2" type="ORF">B0J11DRAFT_429139</name>
</gene>
<dbReference type="AlphaFoldDB" id="A0A9P9IPU3"/>
<keyword evidence="1" id="KW-0732">Signal</keyword>
<sequence>MFFTSFLLALASFQIGSALPLNDHEVEFPEVIPGEGLPSLESLNLTSAQLYQLPKPQLPQGEISLMFTPRCGPSENAYTQVNGVIACYHYLLNLGSRRCEVPSGRARREMCRSGYAKVSGQAITANSQSSACRDVARGLLWVIDSCTRRDQSVAGHNAAYNNGNLIVGGTHIQW</sequence>
<dbReference type="EMBL" id="JAGMWT010000004">
    <property type="protein sequence ID" value="KAH7130578.1"/>
    <property type="molecule type" value="Genomic_DNA"/>
</dbReference>
<reference evidence="2" key="1">
    <citation type="journal article" date="2021" name="Nat. Commun.">
        <title>Genetic determinants of endophytism in the Arabidopsis root mycobiome.</title>
        <authorList>
            <person name="Mesny F."/>
            <person name="Miyauchi S."/>
            <person name="Thiergart T."/>
            <person name="Pickel B."/>
            <person name="Atanasova L."/>
            <person name="Karlsson M."/>
            <person name="Huettel B."/>
            <person name="Barry K.W."/>
            <person name="Haridas S."/>
            <person name="Chen C."/>
            <person name="Bauer D."/>
            <person name="Andreopoulos W."/>
            <person name="Pangilinan J."/>
            <person name="LaButti K."/>
            <person name="Riley R."/>
            <person name="Lipzen A."/>
            <person name="Clum A."/>
            <person name="Drula E."/>
            <person name="Henrissat B."/>
            <person name="Kohler A."/>
            <person name="Grigoriev I.V."/>
            <person name="Martin F.M."/>
            <person name="Hacquard S."/>
        </authorList>
    </citation>
    <scope>NUCLEOTIDE SEQUENCE</scope>
    <source>
        <strain evidence="2">MPI-CAGE-CH-0243</strain>
    </source>
</reference>
<evidence type="ECO:0000256" key="1">
    <source>
        <dbReference type="SAM" id="SignalP"/>
    </source>
</evidence>
<dbReference type="Proteomes" id="UP000700596">
    <property type="component" value="Unassembled WGS sequence"/>
</dbReference>
<keyword evidence="3" id="KW-1185">Reference proteome</keyword>
<comment type="caution">
    <text evidence="2">The sequence shown here is derived from an EMBL/GenBank/DDBJ whole genome shotgun (WGS) entry which is preliminary data.</text>
</comment>
<organism evidence="2 3">
    <name type="scientific">Dendryphion nanum</name>
    <dbReference type="NCBI Taxonomy" id="256645"/>
    <lineage>
        <taxon>Eukaryota</taxon>
        <taxon>Fungi</taxon>
        <taxon>Dikarya</taxon>
        <taxon>Ascomycota</taxon>
        <taxon>Pezizomycotina</taxon>
        <taxon>Dothideomycetes</taxon>
        <taxon>Pleosporomycetidae</taxon>
        <taxon>Pleosporales</taxon>
        <taxon>Torulaceae</taxon>
        <taxon>Dendryphion</taxon>
    </lineage>
</organism>
<name>A0A9P9IPU3_9PLEO</name>
<proteinExistence type="predicted"/>
<evidence type="ECO:0000313" key="2">
    <source>
        <dbReference type="EMBL" id="KAH7130578.1"/>
    </source>
</evidence>
<dbReference type="OrthoDB" id="2112446at2759"/>
<evidence type="ECO:0000313" key="3">
    <source>
        <dbReference type="Proteomes" id="UP000700596"/>
    </source>
</evidence>
<protein>
    <submittedName>
        <fullName evidence="2">Uncharacterized protein</fullName>
    </submittedName>
</protein>
<dbReference type="PANTHER" id="PTHR39603:SF1">
    <property type="entry name" value="CYANOVIRIN-N DOMAIN-CONTAINING PROTEIN"/>
    <property type="match status" value="1"/>
</dbReference>
<accession>A0A9P9IPU3</accession>
<feature type="chain" id="PRO_5040427513" evidence="1">
    <location>
        <begin position="19"/>
        <end position="174"/>
    </location>
</feature>
<dbReference type="PANTHER" id="PTHR39603">
    <property type="entry name" value="CYANOVIRIN-N DOMAIN-CONTAINING PROTEIN"/>
    <property type="match status" value="1"/>
</dbReference>
<feature type="signal peptide" evidence="1">
    <location>
        <begin position="1"/>
        <end position="18"/>
    </location>
</feature>